<dbReference type="SUPFAM" id="SSF49265">
    <property type="entry name" value="Fibronectin type III"/>
    <property type="match status" value="2"/>
</dbReference>
<dbReference type="Gene3D" id="2.60.40.10">
    <property type="entry name" value="Immunoglobulins"/>
    <property type="match status" value="1"/>
</dbReference>
<dbReference type="PROSITE" id="PS50853">
    <property type="entry name" value="FN3"/>
    <property type="match status" value="1"/>
</dbReference>
<dbReference type="AlphaFoldDB" id="D8M7Y5"/>
<organism evidence="3">
    <name type="scientific">Blastocystis hominis</name>
    <dbReference type="NCBI Taxonomy" id="12968"/>
    <lineage>
        <taxon>Eukaryota</taxon>
        <taxon>Sar</taxon>
        <taxon>Stramenopiles</taxon>
        <taxon>Bigyra</taxon>
        <taxon>Opalozoa</taxon>
        <taxon>Opalinata</taxon>
        <taxon>Blastocystidae</taxon>
        <taxon>Blastocystis</taxon>
    </lineage>
</organism>
<name>D8M7Y5_BLAHO</name>
<feature type="domain" description="Fibronectin type-III" evidence="2">
    <location>
        <begin position="40"/>
        <end position="126"/>
    </location>
</feature>
<dbReference type="SMART" id="SM00060">
    <property type="entry name" value="FN3"/>
    <property type="match status" value="2"/>
</dbReference>
<keyword evidence="4" id="KW-1185">Reference proteome</keyword>
<accession>D8M7Y5</accession>
<sequence>MVLIWGVFDLTFPTRNQIETMKMNFFVALCVFVVAVSVEVPRDVKVNLVSGSSISISWVGVEGASSYTLDIQPAPTMWNKLTVSSDYAFIDGLLAGEEYAIRVAATVNNVQSAFSTEVKVTPSGAPILAPAPRVLSYDESSVTLGRRHMHHYGNGHELSKVIVEVLEEGGSSRELEFAYKLPLKISGLSVGKTYSFAWRFGNGKGVQETYSRLSVPVTLKQSTIPDPPEHIHLRVDGSSLSMRWRYLQATGKPVLKFNVRVSDLLGRVLFEKVSYKPHAHFRGLPAVDGVRAEVNVMTAGGLSAWSQPVVFRAEDPWVEVKSVRAFGESALVRVNLTAPGTLLCSYHAPSIRPAFVDRPVRHAGEARVLLGGLEPSTQYTVECSLNAGNRTVQSAGRSFETGEAAARLTITDVEPFATFARIRVKSDTPGDALCLPQRRRFGRPSLAAFARLAKRFHIKNPGEEVTVVTENLHRGSGYRLQCMMEHELYREMGMGFGMRHGMMHRGMMHRGMMHRGMMHRGMMHRGMMHRGMMHRGMMNQGMMHQEMLQEMGVGASDDLSLGMNPRLIRQLYREMHGRPRRLEEMGEVVFFDTLASPVEVPPRVSFVTPSASSEVRANDLVTLTFDAPVVQGSGEVFVGSSSPDQSVSLLWVEGLVACFRLPSLPAGAVVLRVPAGAVRSAESGAASEEFRLSRQDAWEMSGDSALASCVLATPIVARSHGVVRFACDGRVGLPVGCAVRLAEEDYGVDDLLVSNDTLAFVVRSELQLGASYTAQFVGCGVELEAEVQAASEIPAPSLLRAEPAQTLFAGETYQFALTFDEAVTIVSQDALRFASDGVELPGLAAGATVSSEGHVIRFEYTVPSEAAKAVLTITLRGEAVQDDMQRALPSDVTFTRRVESPCGPAYLAALSANAGVCRCRRSSARCECQCGKLGASMEF</sequence>
<dbReference type="Pfam" id="PF00041">
    <property type="entry name" value="fn3"/>
    <property type="match status" value="1"/>
</dbReference>
<dbReference type="InParanoid" id="D8M7Y5"/>
<evidence type="ECO:0000259" key="2">
    <source>
        <dbReference type="PROSITE" id="PS50853"/>
    </source>
</evidence>
<protein>
    <recommendedName>
        <fullName evidence="2">Fibronectin type-III domain-containing protein</fullName>
    </recommendedName>
</protein>
<evidence type="ECO:0000256" key="1">
    <source>
        <dbReference type="ARBA" id="ARBA00022737"/>
    </source>
</evidence>
<dbReference type="InterPro" id="IPR036116">
    <property type="entry name" value="FN3_sf"/>
</dbReference>
<dbReference type="InterPro" id="IPR050991">
    <property type="entry name" value="ECM_Regulatory_Proteins"/>
</dbReference>
<evidence type="ECO:0000313" key="4">
    <source>
        <dbReference type="Proteomes" id="UP000008312"/>
    </source>
</evidence>
<dbReference type="EMBL" id="FN668683">
    <property type="protein sequence ID" value="CBK24174.2"/>
    <property type="molecule type" value="Genomic_DNA"/>
</dbReference>
<reference evidence="3" key="1">
    <citation type="submission" date="2010-02" db="EMBL/GenBank/DDBJ databases">
        <title>Sequencing and annotation of the Blastocystis hominis genome.</title>
        <authorList>
            <person name="Wincker P."/>
        </authorList>
    </citation>
    <scope>NUCLEOTIDE SEQUENCE</scope>
    <source>
        <strain evidence="3">Singapore isolate B</strain>
    </source>
</reference>
<gene>
    <name evidence="3" type="ORF">GSBLH_T00003938001</name>
</gene>
<dbReference type="OrthoDB" id="6419344at2759"/>
<dbReference type="GeneID" id="24920991"/>
<evidence type="ECO:0000313" key="3">
    <source>
        <dbReference type="EMBL" id="CBK24174.2"/>
    </source>
</evidence>
<proteinExistence type="predicted"/>
<dbReference type="PANTHER" id="PTHR46708">
    <property type="entry name" value="TENASCIN"/>
    <property type="match status" value="1"/>
</dbReference>
<dbReference type="PANTHER" id="PTHR46708:SF2">
    <property type="entry name" value="FIBRONECTIN TYPE-III DOMAIN-CONTAINING PROTEIN"/>
    <property type="match status" value="1"/>
</dbReference>
<keyword evidence="1" id="KW-0677">Repeat</keyword>
<dbReference type="RefSeq" id="XP_012898222.1">
    <property type="nucleotide sequence ID" value="XM_013042768.1"/>
</dbReference>
<dbReference type="InterPro" id="IPR003961">
    <property type="entry name" value="FN3_dom"/>
</dbReference>
<dbReference type="InterPro" id="IPR013783">
    <property type="entry name" value="Ig-like_fold"/>
</dbReference>
<dbReference type="CDD" id="cd00063">
    <property type="entry name" value="FN3"/>
    <property type="match status" value="1"/>
</dbReference>
<dbReference type="Proteomes" id="UP000008312">
    <property type="component" value="Unassembled WGS sequence"/>
</dbReference>